<name>A0A7S9LPI8_9RHOB</name>
<feature type="transmembrane region" description="Helical" evidence="4">
    <location>
        <begin position="274"/>
        <end position="294"/>
    </location>
</feature>
<feature type="transmembrane region" description="Helical" evidence="4">
    <location>
        <begin position="164"/>
        <end position="185"/>
    </location>
</feature>
<dbReference type="InterPro" id="IPR011701">
    <property type="entry name" value="MFS"/>
</dbReference>
<keyword evidence="2 4" id="KW-1133">Transmembrane helix</keyword>
<feature type="domain" description="Cyclic nucleotide-binding" evidence="5">
    <location>
        <begin position="245"/>
        <end position="290"/>
    </location>
</feature>
<dbReference type="PROSITE" id="PS50850">
    <property type="entry name" value="MFS"/>
    <property type="match status" value="1"/>
</dbReference>
<feature type="transmembrane region" description="Helical" evidence="4">
    <location>
        <begin position="124"/>
        <end position="143"/>
    </location>
</feature>
<evidence type="ECO:0000313" key="7">
    <source>
        <dbReference type="EMBL" id="QPH52858.1"/>
    </source>
</evidence>
<dbReference type="EMBL" id="CP064942">
    <property type="protein sequence ID" value="QPH52858.1"/>
    <property type="molecule type" value="Genomic_DNA"/>
</dbReference>
<dbReference type="PANTHER" id="PTHR23526:SF4">
    <property type="entry name" value="INTEGRAL MEMBRANE TRANSPORT PROTEIN"/>
    <property type="match status" value="1"/>
</dbReference>
<dbReference type="InterPro" id="IPR052528">
    <property type="entry name" value="Sugar_transport-like"/>
</dbReference>
<evidence type="ECO:0000259" key="5">
    <source>
        <dbReference type="PROSITE" id="PS50042"/>
    </source>
</evidence>
<evidence type="ECO:0000259" key="6">
    <source>
        <dbReference type="PROSITE" id="PS50850"/>
    </source>
</evidence>
<evidence type="ECO:0000313" key="8">
    <source>
        <dbReference type="Proteomes" id="UP000594800"/>
    </source>
</evidence>
<keyword evidence="3 4" id="KW-0472">Membrane</keyword>
<evidence type="ECO:0000256" key="4">
    <source>
        <dbReference type="SAM" id="Phobius"/>
    </source>
</evidence>
<dbReference type="InterPro" id="IPR020846">
    <property type="entry name" value="MFS_dom"/>
</dbReference>
<feature type="transmembrane region" description="Helical" evidence="4">
    <location>
        <begin position="396"/>
        <end position="417"/>
    </location>
</feature>
<dbReference type="Proteomes" id="UP000594800">
    <property type="component" value="Chromosome"/>
</dbReference>
<dbReference type="Pfam" id="PF07690">
    <property type="entry name" value="MFS_1"/>
    <property type="match status" value="1"/>
</dbReference>
<organism evidence="7 8">
    <name type="scientific">Pontivivens ytuae</name>
    <dbReference type="NCBI Taxonomy" id="2789856"/>
    <lineage>
        <taxon>Bacteria</taxon>
        <taxon>Pseudomonadati</taxon>
        <taxon>Pseudomonadota</taxon>
        <taxon>Alphaproteobacteria</taxon>
        <taxon>Rhodobacterales</taxon>
        <taxon>Paracoccaceae</taxon>
        <taxon>Pontivivens</taxon>
    </lineage>
</organism>
<dbReference type="GO" id="GO:0022857">
    <property type="term" value="F:transmembrane transporter activity"/>
    <property type="evidence" value="ECO:0007669"/>
    <property type="project" value="InterPro"/>
</dbReference>
<feature type="transmembrane region" description="Helical" evidence="4">
    <location>
        <begin position="306"/>
        <end position="326"/>
    </location>
</feature>
<proteinExistence type="predicted"/>
<feature type="transmembrane region" description="Helical" evidence="4">
    <location>
        <begin position="369"/>
        <end position="390"/>
    </location>
</feature>
<keyword evidence="1 4" id="KW-0812">Transmembrane</keyword>
<feature type="transmembrane region" description="Helical" evidence="4">
    <location>
        <begin position="241"/>
        <end position="262"/>
    </location>
</feature>
<gene>
    <name evidence="7" type="ORF">I0K15_13705</name>
</gene>
<dbReference type="RefSeq" id="WP_196102069.1">
    <property type="nucleotide sequence ID" value="NZ_CP064942.1"/>
</dbReference>
<feature type="transmembrane region" description="Helical" evidence="4">
    <location>
        <begin position="191"/>
        <end position="211"/>
    </location>
</feature>
<evidence type="ECO:0000256" key="1">
    <source>
        <dbReference type="ARBA" id="ARBA00022692"/>
    </source>
</evidence>
<dbReference type="KEGG" id="poz:I0K15_13705"/>
<feature type="transmembrane region" description="Helical" evidence="4">
    <location>
        <begin position="97"/>
        <end position="118"/>
    </location>
</feature>
<dbReference type="PANTHER" id="PTHR23526">
    <property type="entry name" value="INTEGRAL MEMBRANE TRANSPORT PROTEIN-RELATED"/>
    <property type="match status" value="1"/>
</dbReference>
<dbReference type="SUPFAM" id="SSF103473">
    <property type="entry name" value="MFS general substrate transporter"/>
    <property type="match status" value="1"/>
</dbReference>
<dbReference type="PROSITE" id="PS50042">
    <property type="entry name" value="CNMP_BINDING_3"/>
    <property type="match status" value="1"/>
</dbReference>
<reference evidence="7 8" key="1">
    <citation type="submission" date="2020-11" db="EMBL/GenBank/DDBJ databases">
        <title>Description of Pontivivens ytuae sp. nov. isolated from deep sea sediment of Mariana Trench.</title>
        <authorList>
            <person name="Wang Z."/>
            <person name="Sun Q.-L."/>
            <person name="Xu X.-D."/>
            <person name="Tang Y.-Z."/>
            <person name="Zhang J."/>
        </authorList>
    </citation>
    <scope>NUCLEOTIDE SEQUENCE [LARGE SCALE GENOMIC DNA]</scope>
    <source>
        <strain evidence="7 8">MT2928</strain>
    </source>
</reference>
<feature type="domain" description="Major facilitator superfamily (MFS) profile" evidence="6">
    <location>
        <begin position="236"/>
        <end position="422"/>
    </location>
</feature>
<feature type="transmembrane region" description="Helical" evidence="4">
    <location>
        <begin position="332"/>
        <end position="349"/>
    </location>
</feature>
<dbReference type="Gene3D" id="1.20.1250.20">
    <property type="entry name" value="MFS general substrate transporter like domains"/>
    <property type="match status" value="2"/>
</dbReference>
<dbReference type="InterPro" id="IPR000595">
    <property type="entry name" value="cNMP-bd_dom"/>
</dbReference>
<keyword evidence="8" id="KW-1185">Reference proteome</keyword>
<sequence>MTDTTETVYEALTDARAQDDAVPESAPRNFVTHLLSLSSSKVADGLIDPKLVLSWLLTSLGAPTLYAGLLVPVREAGALLPQIFTAGPIASRARRKWVWAAGAAGQGICAGGMVVAALTLSGAAAGATIVALLAALALSRSICSVAYKDVLGKTAPQHARGTATGLAGSVAAGGTILYGLLLSAGIFDKQVLVICGIALAAGLWLLAGALFTTLAEEANPGEGGTPRETLAKLPLIWQERALGRFILVRGLLTATALAPPFMVTLGTSGAGESFGALGLLVLASAGAALVSGWVWGRLSDRSSRKVLIYAGLAAAVTLGLTTALALSGPLGMVTLPALLFGLMLAYQGVRVGRSTYLVDLAPEEQRTLYTALSNTVIGVILIAGAGFGILAQFAGAATVIAIMAAMSAGGALLALTLEEVQD</sequence>
<evidence type="ECO:0000256" key="2">
    <source>
        <dbReference type="ARBA" id="ARBA00022989"/>
    </source>
</evidence>
<dbReference type="InterPro" id="IPR036259">
    <property type="entry name" value="MFS_trans_sf"/>
</dbReference>
<dbReference type="AlphaFoldDB" id="A0A7S9LPI8"/>
<accession>A0A7S9LPI8</accession>
<protein>
    <submittedName>
        <fullName evidence="7">MFS transporter</fullName>
    </submittedName>
</protein>
<evidence type="ECO:0000256" key="3">
    <source>
        <dbReference type="ARBA" id="ARBA00023136"/>
    </source>
</evidence>